<proteinExistence type="predicted"/>
<organism evidence="1">
    <name type="scientific">Arundo donax</name>
    <name type="common">Giant reed</name>
    <name type="synonym">Donax arundinaceus</name>
    <dbReference type="NCBI Taxonomy" id="35708"/>
    <lineage>
        <taxon>Eukaryota</taxon>
        <taxon>Viridiplantae</taxon>
        <taxon>Streptophyta</taxon>
        <taxon>Embryophyta</taxon>
        <taxon>Tracheophyta</taxon>
        <taxon>Spermatophyta</taxon>
        <taxon>Magnoliopsida</taxon>
        <taxon>Liliopsida</taxon>
        <taxon>Poales</taxon>
        <taxon>Poaceae</taxon>
        <taxon>PACMAD clade</taxon>
        <taxon>Arundinoideae</taxon>
        <taxon>Arundineae</taxon>
        <taxon>Arundo</taxon>
    </lineage>
</organism>
<reference evidence="1" key="1">
    <citation type="submission" date="2014-09" db="EMBL/GenBank/DDBJ databases">
        <authorList>
            <person name="Magalhaes I.L.F."/>
            <person name="Oliveira U."/>
            <person name="Santos F.R."/>
            <person name="Vidigal T.H.D.A."/>
            <person name="Brescovit A.D."/>
            <person name="Santos A.J."/>
        </authorList>
    </citation>
    <scope>NUCLEOTIDE SEQUENCE</scope>
    <source>
        <tissue evidence="1">Shoot tissue taken approximately 20 cm above the soil surface</tissue>
    </source>
</reference>
<accession>A0A0A9G4A4</accession>
<evidence type="ECO:0000313" key="1">
    <source>
        <dbReference type="EMBL" id="JAE17371.1"/>
    </source>
</evidence>
<protein>
    <submittedName>
        <fullName evidence="1">Uncharacterized protein</fullName>
    </submittedName>
</protein>
<name>A0A0A9G4A4_ARUDO</name>
<dbReference type="AlphaFoldDB" id="A0A0A9G4A4"/>
<sequence length="66" mass="7723">MNRLSLSRRINKIARKSSQENANKSWLQRNAESIGLILEASDSEEVCRATNNRRQRLHILKSFNRI</sequence>
<dbReference type="EMBL" id="GBRH01180525">
    <property type="protein sequence ID" value="JAE17371.1"/>
    <property type="molecule type" value="Transcribed_RNA"/>
</dbReference>
<reference evidence="1" key="2">
    <citation type="journal article" date="2015" name="Data Brief">
        <title>Shoot transcriptome of the giant reed, Arundo donax.</title>
        <authorList>
            <person name="Barrero R.A."/>
            <person name="Guerrero F.D."/>
            <person name="Moolhuijzen P."/>
            <person name="Goolsby J.A."/>
            <person name="Tidwell J."/>
            <person name="Bellgard S.E."/>
            <person name="Bellgard M.I."/>
        </authorList>
    </citation>
    <scope>NUCLEOTIDE SEQUENCE</scope>
    <source>
        <tissue evidence="1">Shoot tissue taken approximately 20 cm above the soil surface</tissue>
    </source>
</reference>